<reference evidence="7 8" key="1">
    <citation type="submission" date="2019-11" db="EMBL/GenBank/DDBJ databases">
        <title>Type strains purchased from KCTC, JCM and DSMZ.</title>
        <authorList>
            <person name="Lu H."/>
        </authorList>
    </citation>
    <scope>NUCLEOTIDE SEQUENCE [LARGE SCALE GENOMIC DNA]</scope>
    <source>
        <strain evidence="7 8">KCTC 22382</strain>
    </source>
</reference>
<name>A0A6L6PD06_9BURK</name>
<evidence type="ECO:0000259" key="6">
    <source>
        <dbReference type="Pfam" id="PF01694"/>
    </source>
</evidence>
<dbReference type="InterPro" id="IPR035952">
    <property type="entry name" value="Rhomboid-like_sf"/>
</dbReference>
<dbReference type="NCBIfam" id="TIGR03902">
    <property type="entry name" value="rhom_GG_sort"/>
    <property type="match status" value="1"/>
</dbReference>
<dbReference type="GO" id="GO:0016020">
    <property type="term" value="C:membrane"/>
    <property type="evidence" value="ECO:0007669"/>
    <property type="project" value="UniProtKB-SubCell"/>
</dbReference>
<dbReference type="InterPro" id="IPR022764">
    <property type="entry name" value="Peptidase_S54_rhomboid_dom"/>
</dbReference>
<feature type="transmembrane region" description="Helical" evidence="5">
    <location>
        <begin position="112"/>
        <end position="129"/>
    </location>
</feature>
<sequence>MPFDAAPELLEFDRHAILAGEAWRLWTCHVVHYSSQHALIDLATAAAAATVAQPSLGWRRLGILLAAGAPLIAAGLLLIAPDCLYYRGASGIAVMLAVLAAGTLWPRAATRGRAVLCLLGAALATKIAAEAGGYNAGWSGLPADVIVAWQAHLFGAIIGASTSFIVCSIRVIRGGNS</sequence>
<evidence type="ECO:0000256" key="5">
    <source>
        <dbReference type="SAM" id="Phobius"/>
    </source>
</evidence>
<proteinExistence type="predicted"/>
<keyword evidence="4 5" id="KW-0472">Membrane</keyword>
<dbReference type="GO" id="GO:0004252">
    <property type="term" value="F:serine-type endopeptidase activity"/>
    <property type="evidence" value="ECO:0007669"/>
    <property type="project" value="InterPro"/>
</dbReference>
<comment type="caution">
    <text evidence="7">The sequence shown here is derived from an EMBL/GenBank/DDBJ whole genome shotgun (WGS) entry which is preliminary data.</text>
</comment>
<dbReference type="EMBL" id="WNKY01000002">
    <property type="protein sequence ID" value="MTV36783.1"/>
    <property type="molecule type" value="Genomic_DNA"/>
</dbReference>
<evidence type="ECO:0000256" key="1">
    <source>
        <dbReference type="ARBA" id="ARBA00004141"/>
    </source>
</evidence>
<dbReference type="EC" id="3.4.21.-" evidence="7"/>
<dbReference type="Pfam" id="PF01694">
    <property type="entry name" value="Rhomboid"/>
    <property type="match status" value="1"/>
</dbReference>
<dbReference type="OrthoDB" id="196054at2"/>
<feature type="transmembrane region" description="Helical" evidence="5">
    <location>
        <begin position="85"/>
        <end position="105"/>
    </location>
</feature>
<organism evidence="7 8">
    <name type="scientific">Duganella radicis</name>
    <dbReference type="NCBI Taxonomy" id="551988"/>
    <lineage>
        <taxon>Bacteria</taxon>
        <taxon>Pseudomonadati</taxon>
        <taxon>Pseudomonadota</taxon>
        <taxon>Betaproteobacteria</taxon>
        <taxon>Burkholderiales</taxon>
        <taxon>Oxalobacteraceae</taxon>
        <taxon>Telluria group</taxon>
        <taxon>Duganella</taxon>
    </lineage>
</organism>
<keyword evidence="8" id="KW-1185">Reference proteome</keyword>
<accession>A0A6L6PD06</accession>
<feature type="transmembrane region" description="Helical" evidence="5">
    <location>
        <begin position="61"/>
        <end position="79"/>
    </location>
</feature>
<evidence type="ECO:0000256" key="3">
    <source>
        <dbReference type="ARBA" id="ARBA00022989"/>
    </source>
</evidence>
<feature type="domain" description="Peptidase S54 rhomboid" evidence="6">
    <location>
        <begin position="20"/>
        <end position="168"/>
    </location>
</feature>
<evidence type="ECO:0000256" key="4">
    <source>
        <dbReference type="ARBA" id="ARBA00023136"/>
    </source>
</evidence>
<dbReference type="RefSeq" id="WP_155462129.1">
    <property type="nucleotide sequence ID" value="NZ_WNKY01000002.1"/>
</dbReference>
<gene>
    <name evidence="7" type="primary">rrtA</name>
    <name evidence="7" type="ORF">GM676_04180</name>
</gene>
<protein>
    <submittedName>
        <fullName evidence="7">Rhombosortase</fullName>
        <ecNumber evidence="7">3.4.21.-</ecNumber>
    </submittedName>
</protein>
<evidence type="ECO:0000313" key="8">
    <source>
        <dbReference type="Proteomes" id="UP000475582"/>
    </source>
</evidence>
<dbReference type="SUPFAM" id="SSF144091">
    <property type="entry name" value="Rhomboid-like"/>
    <property type="match status" value="1"/>
</dbReference>
<dbReference type="AlphaFoldDB" id="A0A6L6PD06"/>
<evidence type="ECO:0000256" key="2">
    <source>
        <dbReference type="ARBA" id="ARBA00022692"/>
    </source>
</evidence>
<evidence type="ECO:0000313" key="7">
    <source>
        <dbReference type="EMBL" id="MTV36783.1"/>
    </source>
</evidence>
<dbReference type="InterPro" id="IPR023826">
    <property type="entry name" value="Rhom-like_SP_proteobac"/>
</dbReference>
<dbReference type="Proteomes" id="UP000475582">
    <property type="component" value="Unassembled WGS sequence"/>
</dbReference>
<keyword evidence="7" id="KW-0378">Hydrolase</keyword>
<keyword evidence="3 5" id="KW-1133">Transmembrane helix</keyword>
<feature type="transmembrane region" description="Helical" evidence="5">
    <location>
        <begin position="149"/>
        <end position="172"/>
    </location>
</feature>
<keyword evidence="2 5" id="KW-0812">Transmembrane</keyword>
<comment type="subcellular location">
    <subcellularLocation>
        <location evidence="1">Membrane</location>
        <topology evidence="1">Multi-pass membrane protein</topology>
    </subcellularLocation>
</comment>
<dbReference type="Gene3D" id="1.20.1540.10">
    <property type="entry name" value="Rhomboid-like"/>
    <property type="match status" value="1"/>
</dbReference>